<protein>
    <submittedName>
        <fullName evidence="1">Uncharacterized protein</fullName>
    </submittedName>
</protein>
<comment type="caution">
    <text evidence="1">The sequence shown here is derived from an EMBL/GenBank/DDBJ whole genome shotgun (WGS) entry which is preliminary data.</text>
</comment>
<dbReference type="EMBL" id="BLXT01005653">
    <property type="protein sequence ID" value="GFO24829.1"/>
    <property type="molecule type" value="Genomic_DNA"/>
</dbReference>
<proteinExistence type="predicted"/>
<keyword evidence="2" id="KW-1185">Reference proteome</keyword>
<feature type="non-terminal residue" evidence="1">
    <location>
        <position position="257"/>
    </location>
</feature>
<organism evidence="1 2">
    <name type="scientific">Plakobranchus ocellatus</name>
    <dbReference type="NCBI Taxonomy" id="259542"/>
    <lineage>
        <taxon>Eukaryota</taxon>
        <taxon>Metazoa</taxon>
        <taxon>Spiralia</taxon>
        <taxon>Lophotrochozoa</taxon>
        <taxon>Mollusca</taxon>
        <taxon>Gastropoda</taxon>
        <taxon>Heterobranchia</taxon>
        <taxon>Euthyneura</taxon>
        <taxon>Panpulmonata</taxon>
        <taxon>Sacoglossa</taxon>
        <taxon>Placobranchoidea</taxon>
        <taxon>Plakobranchidae</taxon>
        <taxon>Plakobranchus</taxon>
    </lineage>
</organism>
<gene>
    <name evidence="1" type="ORF">PoB_005133400</name>
</gene>
<dbReference type="AlphaFoldDB" id="A0AAV4BX91"/>
<name>A0AAV4BX91_9GAST</name>
<evidence type="ECO:0000313" key="2">
    <source>
        <dbReference type="Proteomes" id="UP000735302"/>
    </source>
</evidence>
<accession>A0AAV4BX91</accession>
<evidence type="ECO:0000313" key="1">
    <source>
        <dbReference type="EMBL" id="GFO24829.1"/>
    </source>
</evidence>
<dbReference type="Proteomes" id="UP000735302">
    <property type="component" value="Unassembled WGS sequence"/>
</dbReference>
<reference evidence="1 2" key="1">
    <citation type="journal article" date="2021" name="Elife">
        <title>Chloroplast acquisition without the gene transfer in kleptoplastic sea slugs, Plakobranchus ocellatus.</title>
        <authorList>
            <person name="Maeda T."/>
            <person name="Takahashi S."/>
            <person name="Yoshida T."/>
            <person name="Shimamura S."/>
            <person name="Takaki Y."/>
            <person name="Nagai Y."/>
            <person name="Toyoda A."/>
            <person name="Suzuki Y."/>
            <person name="Arimoto A."/>
            <person name="Ishii H."/>
            <person name="Satoh N."/>
            <person name="Nishiyama T."/>
            <person name="Hasebe M."/>
            <person name="Maruyama T."/>
            <person name="Minagawa J."/>
            <person name="Obokata J."/>
            <person name="Shigenobu S."/>
        </authorList>
    </citation>
    <scope>NUCLEOTIDE SEQUENCE [LARGE SCALE GENOMIC DNA]</scope>
</reference>
<sequence length="257" mass="29847">MSMEERKGPEVWGIGECRRVNGTWRNCFIHCPLSRMFKHYCKRPEGHNFFDCVRPGYTYVRHDIMYSCIRSSRFSAKWEKSCIGCWKPYSEKSVCYYLWSVRDEPCRKHSCEPQLVGMEDSLGFWNTSITGCFHGKKCYPVGSEVTLNISNTCQRQKCIHKNDYLGFVHAAWGCFQGKKCYTLGSEVSTPTSNMCERKICLNRYGHIRFKRIAWGCEYGRSCYQVGSETILHPTESMCERRKCIDRGGSKELVQISG</sequence>